<keyword evidence="10" id="KW-1185">Reference proteome</keyword>
<keyword evidence="5" id="KW-0269">Exonuclease</keyword>
<dbReference type="GO" id="GO:0004527">
    <property type="term" value="F:exonuclease activity"/>
    <property type="evidence" value="ECO:0007669"/>
    <property type="project" value="UniProtKB-KW"/>
</dbReference>
<evidence type="ECO:0000256" key="7">
    <source>
        <dbReference type="SAM" id="MobiDB-lite"/>
    </source>
</evidence>
<dbReference type="InterPro" id="IPR036397">
    <property type="entry name" value="RNaseH_sf"/>
</dbReference>
<evidence type="ECO:0000256" key="5">
    <source>
        <dbReference type="ARBA" id="ARBA00022839"/>
    </source>
</evidence>
<dbReference type="EMBL" id="KZ454989">
    <property type="protein sequence ID" value="PKI84624.1"/>
    <property type="molecule type" value="Genomic_DNA"/>
</dbReference>
<dbReference type="SUPFAM" id="SSF53098">
    <property type="entry name" value="Ribonuclease H-like"/>
    <property type="match status" value="1"/>
</dbReference>
<dbReference type="GO" id="GO:0003676">
    <property type="term" value="F:nucleic acid binding"/>
    <property type="evidence" value="ECO:0007669"/>
    <property type="project" value="InterPro"/>
</dbReference>
<name>A0A2N1JDL2_9BASI</name>
<dbReference type="InterPro" id="IPR013520">
    <property type="entry name" value="Ribonucl_H"/>
</dbReference>
<accession>A0A2N1JDL2</accession>
<dbReference type="STRING" id="2020962.A0A2N1JDL2"/>
<dbReference type="SMART" id="SM00479">
    <property type="entry name" value="EXOIII"/>
    <property type="match status" value="1"/>
</dbReference>
<keyword evidence="4" id="KW-0378">Hydrolase</keyword>
<reference evidence="9 10" key="1">
    <citation type="submission" date="2017-10" db="EMBL/GenBank/DDBJ databases">
        <title>A novel species of cold-tolerant Malassezia isolated from bats.</title>
        <authorList>
            <person name="Lorch J.M."/>
            <person name="Palmer J.M."/>
            <person name="Vanderwolf K.J."/>
            <person name="Schmidt K.Z."/>
            <person name="Verant M.L."/>
            <person name="Weller T.J."/>
            <person name="Blehert D.S."/>
        </authorList>
    </citation>
    <scope>NUCLEOTIDE SEQUENCE [LARGE SCALE GENOMIC DNA]</scope>
    <source>
        <strain evidence="9 10">NWHC:44797-103</strain>
    </source>
</reference>
<keyword evidence="6" id="KW-0539">Nucleus</keyword>
<sequence length="487" mass="53189">MFRPLGLLDAIVCPAHREGVCEDQRIGCPYSHNLSKLVPPSSAVQHAPQKRERPPTPSTTQPPKRFAARPVKTGPVKTKEAANDDNSLKCPVLTSNAHPSSTQISLGARQAALRHIFGAFLEFYQPLLRDSRLRTLGEELCVQDALAVEAQVFQRANQYSFRASALSAAVAVKKRNAALLQQAADNAACDVERARECMEQCTETGTNARVLEKRTEAAERVATRLSKERIVKAGFLCPKGDLPALGYMSDIPASFGIGGTCPDGTGENHMTVDGNALGDDRCATGPHVFKEEALDALHNREPFVTTKELAEQVGSTGALDVAALDCEMSYTTQGLRVTRITLVDEAGEVVFDEMVRCSAPIEILDLNTQFSGIHAEEYEAKAVLSLQEARSLLAQYIGPNTILIGHGLENDLRAIRLVHTNIVDTVQLFPHPRGLPYRMALRDLVSKHLGKIIQAGGAQVGHSSAEDAQMTLELVRWRWKHHRMSIV</sequence>
<dbReference type="InterPro" id="IPR012337">
    <property type="entry name" value="RNaseH-like_sf"/>
</dbReference>
<gene>
    <name evidence="9" type="primary">REX3</name>
    <name evidence="9" type="ORF">MVES_001560</name>
</gene>
<evidence type="ECO:0000313" key="9">
    <source>
        <dbReference type="EMBL" id="PKI84624.1"/>
    </source>
</evidence>
<evidence type="ECO:0000313" key="10">
    <source>
        <dbReference type="Proteomes" id="UP000232875"/>
    </source>
</evidence>
<protein>
    <submittedName>
        <fullName evidence="9">Rex3p</fullName>
    </submittedName>
</protein>
<keyword evidence="3" id="KW-0540">Nuclease</keyword>
<evidence type="ECO:0000259" key="8">
    <source>
        <dbReference type="SMART" id="SM00479"/>
    </source>
</evidence>
<evidence type="ECO:0000256" key="1">
    <source>
        <dbReference type="ARBA" id="ARBA00004123"/>
    </source>
</evidence>
<evidence type="ECO:0000256" key="2">
    <source>
        <dbReference type="ARBA" id="ARBA00006357"/>
    </source>
</evidence>
<organism evidence="9 10">
    <name type="scientific">Malassezia vespertilionis</name>
    <dbReference type="NCBI Taxonomy" id="2020962"/>
    <lineage>
        <taxon>Eukaryota</taxon>
        <taxon>Fungi</taxon>
        <taxon>Dikarya</taxon>
        <taxon>Basidiomycota</taxon>
        <taxon>Ustilaginomycotina</taxon>
        <taxon>Malasseziomycetes</taxon>
        <taxon>Malasseziales</taxon>
        <taxon>Malasseziaceae</taxon>
        <taxon>Malassezia</taxon>
    </lineage>
</organism>
<dbReference type="InterPro" id="IPR047021">
    <property type="entry name" value="REXO1/3/4-like"/>
</dbReference>
<dbReference type="PANTHER" id="PTHR12801">
    <property type="entry name" value="RNA EXONUCLEASE REXO1 / RECO3 FAMILY MEMBER-RELATED"/>
    <property type="match status" value="1"/>
</dbReference>
<comment type="similarity">
    <text evidence="2">Belongs to the REXO1/REXO3 family.</text>
</comment>
<dbReference type="PANTHER" id="PTHR12801:SF115">
    <property type="entry name" value="FI18136P1-RELATED"/>
    <property type="match status" value="1"/>
</dbReference>
<dbReference type="Gene3D" id="3.30.420.10">
    <property type="entry name" value="Ribonuclease H-like superfamily/Ribonuclease H"/>
    <property type="match status" value="1"/>
</dbReference>
<feature type="domain" description="Exonuclease" evidence="8">
    <location>
        <begin position="320"/>
        <end position="484"/>
    </location>
</feature>
<dbReference type="GO" id="GO:0010629">
    <property type="term" value="P:negative regulation of gene expression"/>
    <property type="evidence" value="ECO:0007669"/>
    <property type="project" value="UniProtKB-ARBA"/>
</dbReference>
<comment type="subcellular location">
    <subcellularLocation>
        <location evidence="1">Nucleus</location>
    </subcellularLocation>
</comment>
<dbReference type="OrthoDB" id="8191639at2759"/>
<proteinExistence type="inferred from homology"/>
<dbReference type="Proteomes" id="UP000232875">
    <property type="component" value="Unassembled WGS sequence"/>
</dbReference>
<dbReference type="GO" id="GO:0005634">
    <property type="term" value="C:nucleus"/>
    <property type="evidence" value="ECO:0007669"/>
    <property type="project" value="UniProtKB-SubCell"/>
</dbReference>
<dbReference type="CDD" id="cd06145">
    <property type="entry name" value="REX1_like"/>
    <property type="match status" value="1"/>
</dbReference>
<dbReference type="AlphaFoldDB" id="A0A2N1JDL2"/>
<evidence type="ECO:0000256" key="6">
    <source>
        <dbReference type="ARBA" id="ARBA00023242"/>
    </source>
</evidence>
<evidence type="ECO:0000256" key="4">
    <source>
        <dbReference type="ARBA" id="ARBA00022801"/>
    </source>
</evidence>
<feature type="region of interest" description="Disordered" evidence="7">
    <location>
        <begin position="39"/>
        <end position="84"/>
    </location>
</feature>
<dbReference type="FunFam" id="3.30.420.10:FF:000031">
    <property type="entry name" value="RNA exonuclease 1"/>
    <property type="match status" value="1"/>
</dbReference>
<dbReference type="InterPro" id="IPR034922">
    <property type="entry name" value="REX1-like_exo"/>
</dbReference>
<evidence type="ECO:0000256" key="3">
    <source>
        <dbReference type="ARBA" id="ARBA00022722"/>
    </source>
</evidence>